<evidence type="ECO:0000313" key="3">
    <source>
        <dbReference type="Proteomes" id="UP001321473"/>
    </source>
</evidence>
<keyword evidence="3" id="KW-1185">Reference proteome</keyword>
<sequence length="135" mass="14407">MTDELQRVGAVAGHMNTTVVNIYDSDHGRYSTDPCSSGSCTLAVAALLQETQDDNEADWQEHQLSPDDFADAAHESSLEPAPIQEPSGEPATHASCLRASGAEGYPTAVAPRPRKRKSNAFGEAELQAGLVRVQE</sequence>
<organism evidence="2 3">
    <name type="scientific">Amblyomma americanum</name>
    <name type="common">Lone star tick</name>
    <dbReference type="NCBI Taxonomy" id="6943"/>
    <lineage>
        <taxon>Eukaryota</taxon>
        <taxon>Metazoa</taxon>
        <taxon>Ecdysozoa</taxon>
        <taxon>Arthropoda</taxon>
        <taxon>Chelicerata</taxon>
        <taxon>Arachnida</taxon>
        <taxon>Acari</taxon>
        <taxon>Parasitiformes</taxon>
        <taxon>Ixodida</taxon>
        <taxon>Ixodoidea</taxon>
        <taxon>Ixodidae</taxon>
        <taxon>Amblyomminae</taxon>
        <taxon>Amblyomma</taxon>
    </lineage>
</organism>
<evidence type="ECO:0000313" key="2">
    <source>
        <dbReference type="EMBL" id="KAK8772440.1"/>
    </source>
</evidence>
<dbReference type="Proteomes" id="UP001321473">
    <property type="component" value="Unassembled WGS sequence"/>
</dbReference>
<evidence type="ECO:0000256" key="1">
    <source>
        <dbReference type="SAM" id="MobiDB-lite"/>
    </source>
</evidence>
<dbReference type="EMBL" id="JARKHS020018302">
    <property type="protein sequence ID" value="KAK8772440.1"/>
    <property type="molecule type" value="Genomic_DNA"/>
</dbReference>
<name>A0AAQ4ECR4_AMBAM</name>
<feature type="compositionally biased region" description="Basic and acidic residues" evidence="1">
    <location>
        <begin position="59"/>
        <end position="77"/>
    </location>
</feature>
<proteinExistence type="predicted"/>
<dbReference type="AlphaFoldDB" id="A0AAQ4ECR4"/>
<gene>
    <name evidence="2" type="ORF">V5799_024316</name>
</gene>
<reference evidence="2 3" key="1">
    <citation type="journal article" date="2023" name="Arcadia Sci">
        <title>De novo assembly of a long-read Amblyomma americanum tick genome.</title>
        <authorList>
            <person name="Chou S."/>
            <person name="Poskanzer K.E."/>
            <person name="Rollins M."/>
            <person name="Thuy-Boun P.S."/>
        </authorList>
    </citation>
    <scope>NUCLEOTIDE SEQUENCE [LARGE SCALE GENOMIC DNA]</scope>
    <source>
        <strain evidence="2">F_SG_1</strain>
        <tissue evidence="2">Salivary glands</tissue>
    </source>
</reference>
<protein>
    <submittedName>
        <fullName evidence="2">Uncharacterized protein</fullName>
    </submittedName>
</protein>
<accession>A0AAQ4ECR4</accession>
<feature type="region of interest" description="Disordered" evidence="1">
    <location>
        <begin position="51"/>
        <end position="121"/>
    </location>
</feature>
<comment type="caution">
    <text evidence="2">The sequence shown here is derived from an EMBL/GenBank/DDBJ whole genome shotgun (WGS) entry which is preliminary data.</text>
</comment>